<feature type="region of interest" description="Disordered" evidence="1">
    <location>
        <begin position="159"/>
        <end position="219"/>
    </location>
</feature>
<keyword evidence="3" id="KW-1185">Reference proteome</keyword>
<gene>
    <name evidence="2" type="ORF">CROQUDRAFT_136655</name>
</gene>
<feature type="compositionally biased region" description="Low complexity" evidence="1">
    <location>
        <begin position="1"/>
        <end position="25"/>
    </location>
</feature>
<name>A0A9P6N750_9BASI</name>
<sequence>MSSNSETAPAVAAPAITPEATTPIESSAQPNKFSNTGKVVGSKVKGFFKVINNAGEQIRGNINAALDGTGDAIAGRKSGEVISKETNPEAPVAVDSAAPVAETSAAATAAVPETNTAAPAAAEKKYPVGQAINKSLKRTVTLIKRVSNNLRSNINSGVNGVGSTISEKKDRASKRFSRSRAPEPTTEQEPAAVTGHTTETEAVPIATEPVVEAPAVQAP</sequence>
<dbReference type="EMBL" id="MU167439">
    <property type="protein sequence ID" value="KAG0140503.1"/>
    <property type="molecule type" value="Genomic_DNA"/>
</dbReference>
<evidence type="ECO:0000313" key="3">
    <source>
        <dbReference type="Proteomes" id="UP000886653"/>
    </source>
</evidence>
<reference evidence="2" key="1">
    <citation type="submission" date="2013-11" db="EMBL/GenBank/DDBJ databases">
        <title>Genome sequence of the fusiform rust pathogen reveals effectors for host alternation and coevolution with pine.</title>
        <authorList>
            <consortium name="DOE Joint Genome Institute"/>
            <person name="Smith K."/>
            <person name="Pendleton A."/>
            <person name="Kubisiak T."/>
            <person name="Anderson C."/>
            <person name="Salamov A."/>
            <person name="Aerts A."/>
            <person name="Riley R."/>
            <person name="Clum A."/>
            <person name="Lindquist E."/>
            <person name="Ence D."/>
            <person name="Campbell M."/>
            <person name="Kronenberg Z."/>
            <person name="Feau N."/>
            <person name="Dhillon B."/>
            <person name="Hamelin R."/>
            <person name="Burleigh J."/>
            <person name="Smith J."/>
            <person name="Yandell M."/>
            <person name="Nelson C."/>
            <person name="Grigoriev I."/>
            <person name="Davis J."/>
        </authorList>
    </citation>
    <scope>NUCLEOTIDE SEQUENCE</scope>
    <source>
        <strain evidence="2">G11</strain>
    </source>
</reference>
<dbReference type="OrthoDB" id="2506736at2759"/>
<accession>A0A9P6N750</accession>
<proteinExistence type="predicted"/>
<dbReference type="Proteomes" id="UP000886653">
    <property type="component" value="Unassembled WGS sequence"/>
</dbReference>
<evidence type="ECO:0000256" key="1">
    <source>
        <dbReference type="SAM" id="MobiDB-lite"/>
    </source>
</evidence>
<feature type="region of interest" description="Disordered" evidence="1">
    <location>
        <begin position="1"/>
        <end position="36"/>
    </location>
</feature>
<organism evidence="2 3">
    <name type="scientific">Cronartium quercuum f. sp. fusiforme G11</name>
    <dbReference type="NCBI Taxonomy" id="708437"/>
    <lineage>
        <taxon>Eukaryota</taxon>
        <taxon>Fungi</taxon>
        <taxon>Dikarya</taxon>
        <taxon>Basidiomycota</taxon>
        <taxon>Pucciniomycotina</taxon>
        <taxon>Pucciniomycetes</taxon>
        <taxon>Pucciniales</taxon>
        <taxon>Coleosporiaceae</taxon>
        <taxon>Cronartium</taxon>
    </lineage>
</organism>
<comment type="caution">
    <text evidence="2">The sequence shown here is derived from an EMBL/GenBank/DDBJ whole genome shotgun (WGS) entry which is preliminary data.</text>
</comment>
<dbReference type="AlphaFoldDB" id="A0A9P6N750"/>
<protein>
    <submittedName>
        <fullName evidence="2">Uncharacterized protein</fullName>
    </submittedName>
</protein>
<feature type="compositionally biased region" description="Polar residues" evidence="1">
    <location>
        <begin position="26"/>
        <end position="36"/>
    </location>
</feature>
<evidence type="ECO:0000313" key="2">
    <source>
        <dbReference type="EMBL" id="KAG0140503.1"/>
    </source>
</evidence>